<dbReference type="Proteomes" id="UP001222932">
    <property type="component" value="Unassembled WGS sequence"/>
</dbReference>
<dbReference type="EMBL" id="BTCM01000002">
    <property type="protein sequence ID" value="GMK55182.1"/>
    <property type="molecule type" value="Genomic_DNA"/>
</dbReference>
<dbReference type="InterPro" id="IPR036380">
    <property type="entry name" value="Isochorismatase-like_sf"/>
</dbReference>
<dbReference type="InterPro" id="IPR000868">
    <property type="entry name" value="Isochorismatase-like_dom"/>
</dbReference>
<keyword evidence="4" id="KW-1185">Reference proteome</keyword>
<feature type="domain" description="Isochorismatase-like" evidence="2">
    <location>
        <begin position="8"/>
        <end position="178"/>
    </location>
</feature>
<comment type="caution">
    <text evidence="3">The sequence shown here is derived from an EMBL/GenBank/DDBJ whole genome shotgun (WGS) entry which is preliminary data.</text>
</comment>
<comment type="similarity">
    <text evidence="1">Belongs to the isochorismatase family.</text>
</comment>
<dbReference type="InterPro" id="IPR050993">
    <property type="entry name" value="Isochorismatase_domain"/>
</dbReference>
<evidence type="ECO:0000313" key="3">
    <source>
        <dbReference type="EMBL" id="GMK55182.1"/>
    </source>
</evidence>
<dbReference type="Gene3D" id="3.40.50.850">
    <property type="entry name" value="Isochorismatase-like"/>
    <property type="match status" value="1"/>
</dbReference>
<dbReference type="PANTHER" id="PTHR14119:SF3">
    <property type="entry name" value="ISOCHORISMATASE DOMAIN-CONTAINING PROTEIN 2"/>
    <property type="match status" value="1"/>
</dbReference>
<dbReference type="Pfam" id="PF00857">
    <property type="entry name" value="Isochorismatase"/>
    <property type="match status" value="1"/>
</dbReference>
<dbReference type="AlphaFoldDB" id="A0AAD3TRJ5"/>
<dbReference type="PANTHER" id="PTHR14119">
    <property type="entry name" value="HYDROLASE"/>
    <property type="match status" value="1"/>
</dbReference>
<gene>
    <name evidence="3" type="ORF">CspeluHIS016_0202380</name>
</gene>
<reference evidence="3" key="1">
    <citation type="journal article" date="2023" name="BMC Genomics">
        <title>Chromosome-level genome assemblies of Cutaneotrichosporon spp. (Trichosporonales, Basidiomycota) reveal imbalanced evolution between nucleotide sequences and chromosome synteny.</title>
        <authorList>
            <person name="Kobayashi Y."/>
            <person name="Kayamori A."/>
            <person name="Aoki K."/>
            <person name="Shiwa Y."/>
            <person name="Matsutani M."/>
            <person name="Fujita N."/>
            <person name="Sugita T."/>
            <person name="Iwasaki W."/>
            <person name="Tanaka N."/>
            <person name="Takashima M."/>
        </authorList>
    </citation>
    <scope>NUCLEOTIDE SEQUENCE</scope>
    <source>
        <strain evidence="3">HIS016</strain>
    </source>
</reference>
<proteinExistence type="inferred from homology"/>
<evidence type="ECO:0000259" key="2">
    <source>
        <dbReference type="Pfam" id="PF00857"/>
    </source>
</evidence>
<name>A0AAD3TRJ5_9TREE</name>
<accession>A0AAD3TRJ5</accession>
<protein>
    <recommendedName>
        <fullName evidence="2">Isochorismatase-like domain-containing protein</fullName>
    </recommendedName>
</protein>
<evidence type="ECO:0000256" key="1">
    <source>
        <dbReference type="ARBA" id="ARBA00006336"/>
    </source>
</evidence>
<evidence type="ECO:0000313" key="4">
    <source>
        <dbReference type="Proteomes" id="UP001222932"/>
    </source>
</evidence>
<reference evidence="3" key="2">
    <citation type="submission" date="2023-06" db="EMBL/GenBank/DDBJ databases">
        <authorList>
            <person name="Kobayashi Y."/>
            <person name="Kayamori A."/>
            <person name="Aoki K."/>
            <person name="Shiwa Y."/>
            <person name="Fujita N."/>
            <person name="Sugita T."/>
            <person name="Iwasaki W."/>
            <person name="Tanaka N."/>
            <person name="Takashima M."/>
        </authorList>
    </citation>
    <scope>NUCLEOTIDE SEQUENCE</scope>
    <source>
        <strain evidence="3">HIS016</strain>
    </source>
</reference>
<organism evidence="3 4">
    <name type="scientific">Cutaneotrichosporon spelunceum</name>
    <dbReference type="NCBI Taxonomy" id="1672016"/>
    <lineage>
        <taxon>Eukaryota</taxon>
        <taxon>Fungi</taxon>
        <taxon>Dikarya</taxon>
        <taxon>Basidiomycota</taxon>
        <taxon>Agaricomycotina</taxon>
        <taxon>Tremellomycetes</taxon>
        <taxon>Trichosporonales</taxon>
        <taxon>Trichosporonaceae</taxon>
        <taxon>Cutaneotrichosporon</taxon>
    </lineage>
</organism>
<sequence length="220" mass="24035">MALNPRRTALLVCDMQDRFRNAIFGFDNIAKTVARMVKMAAILEMKVITTEQNPKALGATVPELGIDKLPAHLNLGTYSKTMFSMFTPEVCKALGGRYANWHDASAAADPDGIERVIIVGIESHVCVFQTAMEAARRSTGDVTRPIVIIDGVSSINPQEIAASLDRMRNLGIEVATSESVLFQLMGDASHPRFREFSKLVKEEKDNTAATLQKMVGAVPI</sequence>
<dbReference type="SUPFAM" id="SSF52499">
    <property type="entry name" value="Isochorismatase-like hydrolases"/>
    <property type="match status" value="1"/>
</dbReference>